<evidence type="ECO:0000256" key="4">
    <source>
        <dbReference type="ARBA" id="ARBA00023136"/>
    </source>
</evidence>
<dbReference type="EMBL" id="CP026652">
    <property type="protein sequence ID" value="AVH54872.1"/>
    <property type="molecule type" value="Genomic_DNA"/>
</dbReference>
<proteinExistence type="predicted"/>
<evidence type="ECO:0000256" key="3">
    <source>
        <dbReference type="ARBA" id="ARBA00022989"/>
    </source>
</evidence>
<dbReference type="Gene3D" id="1.20.1560.10">
    <property type="entry name" value="ABC transporter type 1, transmembrane domain"/>
    <property type="match status" value="1"/>
</dbReference>
<evidence type="ECO:0000313" key="7">
    <source>
        <dbReference type="Proteomes" id="UP000238413"/>
    </source>
</evidence>
<sequence>MCPADPGGALTMRPVDPRLLAYARATRVFLAGSVILGGVSAALLVAQAGLLVDIVVRVFQERSYDLTGSLLDLVAVTLGRALVAWLTELTAHRSVALVKSTLRKRLLDHATTLGPSGAPSR</sequence>
<dbReference type="InterPro" id="IPR036640">
    <property type="entry name" value="ABC1_TM_sf"/>
</dbReference>
<organism evidence="6 7">
    <name type="scientific">Streptomyces dengpaensis</name>
    <dbReference type="NCBI Taxonomy" id="2049881"/>
    <lineage>
        <taxon>Bacteria</taxon>
        <taxon>Bacillati</taxon>
        <taxon>Actinomycetota</taxon>
        <taxon>Actinomycetes</taxon>
        <taxon>Kitasatosporales</taxon>
        <taxon>Streptomycetaceae</taxon>
        <taxon>Streptomyces</taxon>
    </lineage>
</organism>
<evidence type="ECO:0000256" key="1">
    <source>
        <dbReference type="ARBA" id="ARBA00004651"/>
    </source>
</evidence>
<dbReference type="Proteomes" id="UP000238413">
    <property type="component" value="Chromosome"/>
</dbReference>
<evidence type="ECO:0000256" key="2">
    <source>
        <dbReference type="ARBA" id="ARBA00022692"/>
    </source>
</evidence>
<comment type="subcellular location">
    <subcellularLocation>
        <location evidence="1">Cell membrane</location>
        <topology evidence="1">Multi-pass membrane protein</topology>
    </subcellularLocation>
</comment>
<protein>
    <recommendedName>
        <fullName evidence="8">ABC transmembrane type-1 domain-containing protein</fullName>
    </recommendedName>
</protein>
<accession>A0ABN5HZS5</accession>
<keyword evidence="3 5" id="KW-1133">Transmembrane helix</keyword>
<gene>
    <name evidence="6" type="ORF">C4B68_02620</name>
</gene>
<evidence type="ECO:0008006" key="8">
    <source>
        <dbReference type="Google" id="ProtNLM"/>
    </source>
</evidence>
<keyword evidence="7" id="KW-1185">Reference proteome</keyword>
<evidence type="ECO:0000256" key="5">
    <source>
        <dbReference type="SAM" id="Phobius"/>
    </source>
</evidence>
<dbReference type="SUPFAM" id="SSF90123">
    <property type="entry name" value="ABC transporter transmembrane region"/>
    <property type="match status" value="1"/>
</dbReference>
<evidence type="ECO:0000313" key="6">
    <source>
        <dbReference type="EMBL" id="AVH54872.1"/>
    </source>
</evidence>
<reference evidence="6 7" key="1">
    <citation type="submission" date="2018-02" db="EMBL/GenBank/DDBJ databases">
        <title>Complete genome sequence of Streptomyces dengpaensis, the producer of angucyclines.</title>
        <authorList>
            <person name="Yumei L."/>
        </authorList>
    </citation>
    <scope>NUCLEOTIDE SEQUENCE [LARGE SCALE GENOMIC DNA]</scope>
    <source>
        <strain evidence="6 7">XZHG99</strain>
    </source>
</reference>
<feature type="transmembrane region" description="Helical" evidence="5">
    <location>
        <begin position="28"/>
        <end position="50"/>
    </location>
</feature>
<keyword evidence="4 5" id="KW-0472">Membrane</keyword>
<keyword evidence="2 5" id="KW-0812">Transmembrane</keyword>
<name>A0ABN5HZS5_9ACTN</name>